<dbReference type="Pfam" id="PF00520">
    <property type="entry name" value="Ion_trans"/>
    <property type="match status" value="1"/>
</dbReference>
<dbReference type="PANTHER" id="PTHR10217">
    <property type="entry name" value="VOLTAGE AND LIGAND GATED POTASSIUM CHANNEL"/>
    <property type="match status" value="1"/>
</dbReference>
<evidence type="ECO:0000256" key="4">
    <source>
        <dbReference type="ARBA" id="ARBA00022692"/>
    </source>
</evidence>
<keyword evidence="7" id="KW-0630">Potassium</keyword>
<dbReference type="PROSITE" id="PS50042">
    <property type="entry name" value="CNMP_BINDING_3"/>
    <property type="match status" value="1"/>
</dbReference>
<keyword evidence="5" id="KW-0631">Potassium channel</keyword>
<dbReference type="PANTHER" id="PTHR10217:SF435">
    <property type="entry name" value="POTASSIUM VOLTAGE-GATED CHANNEL PROTEIN EAG"/>
    <property type="match status" value="1"/>
</dbReference>
<evidence type="ECO:0000256" key="6">
    <source>
        <dbReference type="ARBA" id="ARBA00022882"/>
    </source>
</evidence>
<accession>A0ABM4CHM6</accession>
<dbReference type="CDD" id="cd00130">
    <property type="entry name" value="PAS"/>
    <property type="match status" value="1"/>
</dbReference>
<feature type="domain" description="Cyclic nucleotide-binding" evidence="13">
    <location>
        <begin position="520"/>
        <end position="609"/>
    </location>
</feature>
<dbReference type="RefSeq" id="XP_065661227.1">
    <property type="nucleotide sequence ID" value="XM_065805155.1"/>
</dbReference>
<evidence type="ECO:0000313" key="15">
    <source>
        <dbReference type="Proteomes" id="UP001652625"/>
    </source>
</evidence>
<dbReference type="PROSITE" id="PS50113">
    <property type="entry name" value="PAC"/>
    <property type="match status" value="1"/>
</dbReference>
<keyword evidence="3" id="KW-0633">Potassium transport</keyword>
<organism evidence="15 16">
    <name type="scientific">Hydra vulgaris</name>
    <name type="common">Hydra</name>
    <name type="synonym">Hydra attenuata</name>
    <dbReference type="NCBI Taxonomy" id="6087"/>
    <lineage>
        <taxon>Eukaryota</taxon>
        <taxon>Metazoa</taxon>
        <taxon>Cnidaria</taxon>
        <taxon>Hydrozoa</taxon>
        <taxon>Hydroidolina</taxon>
        <taxon>Anthoathecata</taxon>
        <taxon>Aplanulata</taxon>
        <taxon>Hydridae</taxon>
        <taxon>Hydra</taxon>
    </lineage>
</organism>
<dbReference type="Gene3D" id="1.10.287.630">
    <property type="entry name" value="Helix hairpin bin"/>
    <property type="match status" value="1"/>
</dbReference>
<evidence type="ECO:0000256" key="11">
    <source>
        <dbReference type="ARBA" id="ARBA00023303"/>
    </source>
</evidence>
<dbReference type="InterPro" id="IPR014710">
    <property type="entry name" value="RmlC-like_jellyroll"/>
</dbReference>
<keyword evidence="2" id="KW-0813">Transport</keyword>
<reference evidence="16" key="1">
    <citation type="submission" date="2025-08" db="UniProtKB">
        <authorList>
            <consortium name="RefSeq"/>
        </authorList>
    </citation>
    <scope>IDENTIFICATION</scope>
</reference>
<dbReference type="InterPro" id="IPR018490">
    <property type="entry name" value="cNMP-bd_dom_sf"/>
</dbReference>
<dbReference type="InterPro" id="IPR050818">
    <property type="entry name" value="KCNH_animal-type"/>
</dbReference>
<keyword evidence="9" id="KW-0406">Ion transport</keyword>
<proteinExistence type="predicted"/>
<feature type="transmembrane region" description="Helical" evidence="12">
    <location>
        <begin position="235"/>
        <end position="253"/>
    </location>
</feature>
<dbReference type="InterPro" id="IPR000014">
    <property type="entry name" value="PAS"/>
</dbReference>
<keyword evidence="10 12" id="KW-0472">Membrane</keyword>
<evidence type="ECO:0000256" key="8">
    <source>
        <dbReference type="ARBA" id="ARBA00022989"/>
    </source>
</evidence>
<evidence type="ECO:0000256" key="2">
    <source>
        <dbReference type="ARBA" id="ARBA00022448"/>
    </source>
</evidence>
<dbReference type="InterPro" id="IPR000700">
    <property type="entry name" value="PAS-assoc_C"/>
</dbReference>
<evidence type="ECO:0000256" key="10">
    <source>
        <dbReference type="ARBA" id="ARBA00023136"/>
    </source>
</evidence>
<dbReference type="SUPFAM" id="SSF81324">
    <property type="entry name" value="Voltage-gated potassium channels"/>
    <property type="match status" value="1"/>
</dbReference>
<feature type="domain" description="PAC" evidence="14">
    <location>
        <begin position="87"/>
        <end position="139"/>
    </location>
</feature>
<dbReference type="Pfam" id="PF00027">
    <property type="entry name" value="cNMP_binding"/>
    <property type="match status" value="1"/>
</dbReference>
<evidence type="ECO:0000256" key="1">
    <source>
        <dbReference type="ARBA" id="ARBA00004141"/>
    </source>
</evidence>
<dbReference type="Proteomes" id="UP001652625">
    <property type="component" value="Chromosome 09"/>
</dbReference>
<dbReference type="CDD" id="cd00038">
    <property type="entry name" value="CAP_ED"/>
    <property type="match status" value="1"/>
</dbReference>
<dbReference type="InterPro" id="IPR005821">
    <property type="entry name" value="Ion_trans_dom"/>
</dbReference>
<evidence type="ECO:0000256" key="12">
    <source>
        <dbReference type="SAM" id="Phobius"/>
    </source>
</evidence>
<dbReference type="Gene3D" id="2.60.120.10">
    <property type="entry name" value="Jelly Rolls"/>
    <property type="match status" value="1"/>
</dbReference>
<evidence type="ECO:0000256" key="7">
    <source>
        <dbReference type="ARBA" id="ARBA00022958"/>
    </source>
</evidence>
<keyword evidence="6" id="KW-0851">Voltage-gated channel</keyword>
<feature type="transmembrane region" description="Helical" evidence="12">
    <location>
        <begin position="202"/>
        <end position="223"/>
    </location>
</feature>
<evidence type="ECO:0000256" key="9">
    <source>
        <dbReference type="ARBA" id="ARBA00023065"/>
    </source>
</evidence>
<name>A0ABM4CHM6_HYDVU</name>
<feature type="transmembrane region" description="Helical" evidence="12">
    <location>
        <begin position="335"/>
        <end position="353"/>
    </location>
</feature>
<dbReference type="SUPFAM" id="SSF51206">
    <property type="entry name" value="cAMP-binding domain-like"/>
    <property type="match status" value="1"/>
</dbReference>
<evidence type="ECO:0000259" key="14">
    <source>
        <dbReference type="PROSITE" id="PS50113"/>
    </source>
</evidence>
<keyword evidence="4 12" id="KW-0812">Transmembrane</keyword>
<keyword evidence="8 12" id="KW-1133">Transmembrane helix</keyword>
<protein>
    <submittedName>
        <fullName evidence="16">Potassium voltage-gated channel subfamily H member 2 isoform X3</fullName>
    </submittedName>
</protein>
<keyword evidence="11" id="KW-0407">Ion channel</keyword>
<comment type="subcellular location">
    <subcellularLocation>
        <location evidence="1">Membrane</location>
        <topology evidence="1">Multi-pass membrane protein</topology>
    </subcellularLocation>
</comment>
<dbReference type="Pfam" id="PF13426">
    <property type="entry name" value="PAS_9"/>
    <property type="match status" value="1"/>
</dbReference>
<dbReference type="InterPro" id="IPR003938">
    <property type="entry name" value="K_chnl_volt-dep_EAG/ELK/ERG"/>
</dbReference>
<dbReference type="Gene3D" id="3.30.450.20">
    <property type="entry name" value="PAS domain"/>
    <property type="match status" value="1"/>
</dbReference>
<evidence type="ECO:0000256" key="3">
    <source>
        <dbReference type="ARBA" id="ARBA00022538"/>
    </source>
</evidence>
<dbReference type="Gene3D" id="1.10.287.70">
    <property type="match status" value="1"/>
</dbReference>
<dbReference type="SUPFAM" id="SSF55785">
    <property type="entry name" value="PYP-like sensor domain (PAS domain)"/>
    <property type="match status" value="1"/>
</dbReference>
<dbReference type="GeneID" id="100211128"/>
<keyword evidence="15" id="KW-1185">Reference proteome</keyword>
<dbReference type="PRINTS" id="PR01463">
    <property type="entry name" value="EAGCHANLFMLY"/>
</dbReference>
<evidence type="ECO:0000259" key="13">
    <source>
        <dbReference type="PROSITE" id="PS50042"/>
    </source>
</evidence>
<evidence type="ECO:0000313" key="16">
    <source>
        <dbReference type="RefSeq" id="XP_065661227.1"/>
    </source>
</evidence>
<dbReference type="InterPro" id="IPR035965">
    <property type="entry name" value="PAS-like_dom_sf"/>
</dbReference>
<sequence>MANSQQNKFLETIILKATEIGGIFVIANALKNTHPIIYCSENFSLQTGFTRSEVTRKDVYLEFLYGKKTDPATKKYYMNGVLSKSNTKVQLILYNAYGFKRWFLISLIPVKNNNGIVCLFLVFFHDITHTKPPIRESPKKKWKRVIKIILKKKVAPNYTSCNKVEMSLSQICNFYDKIYIPDYKNQLYIPKWIIFHHHPLKVIWDFIMLALTVIFNAVIIPFAESFDYKTKAVDNFSIFTYAVYTIDIAMVFFTSVEKDGVLVTNHKKLRKYYLRTWFLFDIVSSFPYDLFNISSKKNVLIVIKLLKIIRIMRLIKVSKVILDLIGHSVTTLMGWFMLFCLCGHWMACVWYVIASNIDVLAVNNNSWLIILMKDGNYESIDDISLSTRYISALYYAATSLSTIGFGNIAPNTFAEKIFGIVTMILGCLAYAFIFGQVNNIIFQLSQTKNEHLSQLRELRQFNALYKIPKDIRTLAENYCIATWQVTKGTNEEKITQSIPRSLQSDLCFHIHGDVFKNESVFHYLSENALRALSRYFWTLRTFSGDKLIQQGEIVTSIYFVTYGLFEIKDGSDLIGLVGPGDSFGQYPIVEPADSKFEVIANSFSEIHVIRTQDLFESLSSFPAERDLLKYTLKLTFDLTKKKNKADFVNRTDALIFTEKFIEHDTVDHVDRLILPEKDSEDETDKVDFTDDDFNLFDSSENEVVELEEEIRNETLKMEANLKYIESQMKILLNILQVRKEEDERFGKNSDIWTDFYNNPFIKMAFSN</sequence>
<dbReference type="InterPro" id="IPR000595">
    <property type="entry name" value="cNMP-bd_dom"/>
</dbReference>
<evidence type="ECO:0000256" key="5">
    <source>
        <dbReference type="ARBA" id="ARBA00022826"/>
    </source>
</evidence>
<gene>
    <name evidence="16" type="primary">LOC100211128</name>
</gene>
<feature type="transmembrane region" description="Helical" evidence="12">
    <location>
        <begin position="417"/>
        <end position="437"/>
    </location>
</feature>